<evidence type="ECO:0000259" key="1">
    <source>
        <dbReference type="Pfam" id="PF05943"/>
    </source>
</evidence>
<dbReference type="InterPro" id="IPR010269">
    <property type="entry name" value="T6SS_TssC-like"/>
</dbReference>
<dbReference type="KEGG" id="scor:J3U87_13035"/>
<accession>A0A8A4TWM8</accession>
<dbReference type="PANTHER" id="PTHR35565">
    <property type="entry name" value="CYTOPLASMIC PROTEIN-RELATED"/>
    <property type="match status" value="1"/>
</dbReference>
<evidence type="ECO:0000313" key="2">
    <source>
        <dbReference type="EMBL" id="QTD53372.1"/>
    </source>
</evidence>
<evidence type="ECO:0000313" key="3">
    <source>
        <dbReference type="Proteomes" id="UP000663929"/>
    </source>
</evidence>
<organism evidence="2 3">
    <name type="scientific">Sulfidibacter corallicola</name>
    <dbReference type="NCBI Taxonomy" id="2818388"/>
    <lineage>
        <taxon>Bacteria</taxon>
        <taxon>Pseudomonadati</taxon>
        <taxon>Acidobacteriota</taxon>
        <taxon>Holophagae</taxon>
        <taxon>Acanthopleuribacterales</taxon>
        <taxon>Acanthopleuribacteraceae</taxon>
        <taxon>Sulfidibacter</taxon>
    </lineage>
</organism>
<protein>
    <submittedName>
        <fullName evidence="2">Type VI secretion system contractile sheath large subunit</fullName>
    </submittedName>
</protein>
<proteinExistence type="predicted"/>
<keyword evidence="3" id="KW-1185">Reference proteome</keyword>
<reference evidence="2" key="1">
    <citation type="submission" date="2021-03" db="EMBL/GenBank/DDBJ databases">
        <title>Acanthopleuribacteraceae sp. M133.</title>
        <authorList>
            <person name="Wang G."/>
        </authorList>
    </citation>
    <scope>NUCLEOTIDE SEQUENCE</scope>
    <source>
        <strain evidence="2">M133</strain>
    </source>
</reference>
<dbReference type="EMBL" id="CP071793">
    <property type="protein sequence ID" value="QTD53372.1"/>
    <property type="molecule type" value="Genomic_DNA"/>
</dbReference>
<sequence length="523" mass="58699">MTTDIQPHIGDAQVSHEPRTFHINIFGNFSGLDQERAELTARTFSKNTWDKLFSDLAPRWNGTVVLPKVDDLKVSLSFGSLKEFSAKGIAAQIPLLAAIKSAKERIEAANKENTVSPAGLVAEFPALKTVQSMAAAQGENKVIDLLSMVDLGDEEEEEESSLRLPNLKTFFGTTVYEGDKRSKVAYELDEIQRHVMTQIQAEKSLNELHGQWRGLKLFLRYLTPNLKVSIVDCMKSEVCDAVFLLHVKPETHDPLPMDLAIFCDYFGNTDDDRHLLHYLGRMGETLSVPMLLNGSPQIFMAKSWRLLAMTRDFSGKLSTPAHIKWRKLRDEESSSWLFLALNPFLVSDPDVPEEQRVFAPPSYYLGLVMIYHLSQDAWPSELLGPLGHLSISPGCVVEFSKDQGDDLAFEGFTAISGFEKRDFLSILGMTCFGTIKIPASDKLDARNLVEYSLPYRFFAGCCSRQLRTLHPDADLVEALRAYARLEAGTEIREEQGDEGQRLLQFRAPFPVFNSFPNLILAVD</sequence>
<gene>
    <name evidence="2" type="ORF">J3U87_13035</name>
</gene>
<dbReference type="InterPro" id="IPR044031">
    <property type="entry name" value="TssC1_N"/>
</dbReference>
<dbReference type="AlphaFoldDB" id="A0A8A4TWM8"/>
<dbReference type="InterPro" id="IPR008312">
    <property type="entry name" value="T6SS_TssB1"/>
</dbReference>
<dbReference type="Pfam" id="PF05591">
    <property type="entry name" value="T6SS_VipA"/>
    <property type="match status" value="1"/>
</dbReference>
<dbReference type="Pfam" id="PF05943">
    <property type="entry name" value="VipB"/>
    <property type="match status" value="1"/>
</dbReference>
<dbReference type="PANTHER" id="PTHR35565:SF1">
    <property type="entry name" value="TYPE VI SECRETION SYSTEM CONTRACTILE SHEATH LARGE SUBUNIT"/>
    <property type="match status" value="1"/>
</dbReference>
<dbReference type="Proteomes" id="UP000663929">
    <property type="component" value="Chromosome"/>
</dbReference>
<feature type="domain" description="TssC1 N-terminal" evidence="1">
    <location>
        <begin position="260"/>
        <end position="353"/>
    </location>
</feature>
<dbReference type="RefSeq" id="WP_237383475.1">
    <property type="nucleotide sequence ID" value="NZ_CP071793.1"/>
</dbReference>
<name>A0A8A4TWM8_SULCO</name>